<dbReference type="EMBL" id="JARVCO010000010">
    <property type="protein sequence ID" value="MDZ8118939.1"/>
    <property type="molecule type" value="Genomic_DNA"/>
</dbReference>
<evidence type="ECO:0000313" key="3">
    <source>
        <dbReference type="Proteomes" id="UP001290861"/>
    </source>
</evidence>
<reference evidence="2 3" key="1">
    <citation type="journal article" date="2024" name="Appl. Environ. Microbiol.">
        <title>Pontiella agarivorans sp. nov., a novel marine anaerobic bacterium capable of degrading macroalgal polysaccharides and fixing nitrogen.</title>
        <authorList>
            <person name="Liu N."/>
            <person name="Kivenson V."/>
            <person name="Peng X."/>
            <person name="Cui Z."/>
            <person name="Lankiewicz T.S."/>
            <person name="Gosselin K.M."/>
            <person name="English C.J."/>
            <person name="Blair E.M."/>
            <person name="O'Malley M.A."/>
            <person name="Valentine D.L."/>
        </authorList>
    </citation>
    <scope>NUCLEOTIDE SEQUENCE [LARGE SCALE GENOMIC DNA]</scope>
    <source>
        <strain evidence="2 3">NLcol2</strain>
    </source>
</reference>
<evidence type="ECO:0000313" key="2">
    <source>
        <dbReference type="EMBL" id="MDZ8118939.1"/>
    </source>
</evidence>
<gene>
    <name evidence="2" type="ORF">P9H32_09895</name>
</gene>
<name>A0ABU5MXL4_9BACT</name>
<proteinExistence type="predicted"/>
<feature type="chain" id="PRO_5047376863" evidence="1">
    <location>
        <begin position="19"/>
        <end position="283"/>
    </location>
</feature>
<keyword evidence="3" id="KW-1185">Reference proteome</keyword>
<dbReference type="RefSeq" id="WP_322608732.1">
    <property type="nucleotide sequence ID" value="NZ_JARVCO010000010.1"/>
</dbReference>
<sequence>MKRLIMLLSILSVSTAFSESTIAPVNSEAYGANIGWVDARADGTNGMIVGEFYCSGYLYSANVGWIHLGDGSPMNGKNYAQNYASDYGVNHDGQGHLTGYAYGANIGWINFEQTYGKPAINLKTGELTGHIWSANMGWIDLNSIRTTSLAPGNDNDFDGIPDAWEYRYVTFGRNALTVLSRNGDKDGDGVSDRDEYLADTNPKDADDQLMITDLALTSFSQKLTWTSKPSRQYNIEYSSDLGTNWIQHTATYPTGTTASQSIKGGPTRDARFYRIIARPPLSN</sequence>
<evidence type="ECO:0000256" key="1">
    <source>
        <dbReference type="SAM" id="SignalP"/>
    </source>
</evidence>
<protein>
    <submittedName>
        <fullName evidence="2">Uncharacterized protein</fullName>
    </submittedName>
</protein>
<organism evidence="2 3">
    <name type="scientific">Pontiella agarivorans</name>
    <dbReference type="NCBI Taxonomy" id="3038953"/>
    <lineage>
        <taxon>Bacteria</taxon>
        <taxon>Pseudomonadati</taxon>
        <taxon>Kiritimatiellota</taxon>
        <taxon>Kiritimatiellia</taxon>
        <taxon>Kiritimatiellales</taxon>
        <taxon>Pontiellaceae</taxon>
        <taxon>Pontiella</taxon>
    </lineage>
</organism>
<comment type="caution">
    <text evidence="2">The sequence shown here is derived from an EMBL/GenBank/DDBJ whole genome shotgun (WGS) entry which is preliminary data.</text>
</comment>
<keyword evidence="1" id="KW-0732">Signal</keyword>
<feature type="signal peptide" evidence="1">
    <location>
        <begin position="1"/>
        <end position="18"/>
    </location>
</feature>
<accession>A0ABU5MXL4</accession>
<dbReference type="Proteomes" id="UP001290861">
    <property type="component" value="Unassembled WGS sequence"/>
</dbReference>